<keyword evidence="1" id="KW-0472">Membrane</keyword>
<name>A0ABU3B3X8_9GAMM</name>
<organism evidence="3 4">
    <name type="scientific">Spectribacter acetivorans</name>
    <dbReference type="NCBI Taxonomy" id="3075603"/>
    <lineage>
        <taxon>Bacteria</taxon>
        <taxon>Pseudomonadati</taxon>
        <taxon>Pseudomonadota</taxon>
        <taxon>Gammaproteobacteria</taxon>
        <taxon>Salinisphaerales</taxon>
        <taxon>Salinisphaeraceae</taxon>
        <taxon>Spectribacter</taxon>
    </lineage>
</organism>
<gene>
    <name evidence="3" type="ORF">RM531_01625</name>
</gene>
<comment type="caution">
    <text evidence="3">The sequence shown here is derived from an EMBL/GenBank/DDBJ whole genome shotgun (WGS) entry which is preliminary data.</text>
</comment>
<sequence>MNGVHHNASTPTTGAYNAAMLDFLMIVGAVIVLGLAGYAAWLWRRVLARRRALAEQHRAARADQSQSIRLITNALLQDDLNLTEAAIRLKVLIDNRLPPGEGQYHYPAIYGLHDATEHMPRRLARRQRPRAEIERLDAERQLLEAQYRERVIAEANALAERFDEASRAA</sequence>
<dbReference type="InterPro" id="IPR019617">
    <property type="entry name" value="DUF2489"/>
</dbReference>
<evidence type="ECO:0000313" key="4">
    <source>
        <dbReference type="Proteomes" id="UP001259982"/>
    </source>
</evidence>
<evidence type="ECO:0000313" key="3">
    <source>
        <dbReference type="EMBL" id="MDT0617166.1"/>
    </source>
</evidence>
<evidence type="ECO:0000259" key="2">
    <source>
        <dbReference type="Pfam" id="PF10675"/>
    </source>
</evidence>
<dbReference type="RefSeq" id="WP_311656785.1">
    <property type="nucleotide sequence ID" value="NZ_JAVRHY010000001.1"/>
</dbReference>
<accession>A0ABU3B3X8</accession>
<feature type="domain" description="DUF2489" evidence="2">
    <location>
        <begin position="32"/>
        <end position="158"/>
    </location>
</feature>
<protein>
    <submittedName>
        <fullName evidence="3">DUF2489 domain-containing protein</fullName>
    </submittedName>
</protein>
<proteinExistence type="predicted"/>
<keyword evidence="4" id="KW-1185">Reference proteome</keyword>
<keyword evidence="1" id="KW-0812">Transmembrane</keyword>
<feature type="transmembrane region" description="Helical" evidence="1">
    <location>
        <begin position="20"/>
        <end position="43"/>
    </location>
</feature>
<dbReference type="EMBL" id="JAVRHY010000001">
    <property type="protein sequence ID" value="MDT0617166.1"/>
    <property type="molecule type" value="Genomic_DNA"/>
</dbReference>
<dbReference type="Proteomes" id="UP001259982">
    <property type="component" value="Unassembled WGS sequence"/>
</dbReference>
<evidence type="ECO:0000256" key="1">
    <source>
        <dbReference type="SAM" id="Phobius"/>
    </source>
</evidence>
<keyword evidence="1" id="KW-1133">Transmembrane helix</keyword>
<reference evidence="3 4" key="1">
    <citation type="submission" date="2023-09" db="EMBL/GenBank/DDBJ databases">
        <authorList>
            <person name="Rey-Velasco X."/>
        </authorList>
    </citation>
    <scope>NUCLEOTIDE SEQUENCE [LARGE SCALE GENOMIC DNA]</scope>
    <source>
        <strain evidence="3 4">P385</strain>
    </source>
</reference>
<dbReference type="Pfam" id="PF10675">
    <property type="entry name" value="DUF2489"/>
    <property type="match status" value="1"/>
</dbReference>